<evidence type="ECO:0000313" key="4">
    <source>
        <dbReference type="EMBL" id="PIY96687.1"/>
    </source>
</evidence>
<evidence type="ECO:0000256" key="2">
    <source>
        <dbReference type="SAM" id="Phobius"/>
    </source>
</evidence>
<feature type="compositionally biased region" description="Polar residues" evidence="1">
    <location>
        <begin position="142"/>
        <end position="154"/>
    </location>
</feature>
<dbReference type="EMBL" id="PFMD01000038">
    <property type="protein sequence ID" value="PIY96687.1"/>
    <property type="molecule type" value="Genomic_DNA"/>
</dbReference>
<dbReference type="SUPFAM" id="SSF74853">
    <property type="entry name" value="Lamin A/C globular tail domain"/>
    <property type="match status" value="1"/>
</dbReference>
<dbReference type="Proteomes" id="UP000230779">
    <property type="component" value="Unassembled WGS sequence"/>
</dbReference>
<dbReference type="Pfam" id="PF00932">
    <property type="entry name" value="LTD"/>
    <property type="match status" value="1"/>
</dbReference>
<feature type="region of interest" description="Disordered" evidence="1">
    <location>
        <begin position="142"/>
        <end position="175"/>
    </location>
</feature>
<keyword evidence="2" id="KW-1133">Transmembrane helix</keyword>
<feature type="transmembrane region" description="Helical" evidence="2">
    <location>
        <begin position="7"/>
        <end position="27"/>
    </location>
</feature>
<dbReference type="PROSITE" id="PS51841">
    <property type="entry name" value="LTD"/>
    <property type="match status" value="1"/>
</dbReference>
<dbReference type="InterPro" id="IPR036415">
    <property type="entry name" value="Lamin_tail_dom_sf"/>
</dbReference>
<keyword evidence="2" id="KW-0472">Membrane</keyword>
<gene>
    <name evidence="4" type="ORF">COY66_03520</name>
</gene>
<proteinExistence type="predicted"/>
<keyword evidence="2" id="KW-0812">Transmembrane</keyword>
<accession>A0A2M7RJI5</accession>
<evidence type="ECO:0000313" key="5">
    <source>
        <dbReference type="Proteomes" id="UP000230779"/>
    </source>
</evidence>
<reference evidence="4 5" key="1">
    <citation type="submission" date="2017-09" db="EMBL/GenBank/DDBJ databases">
        <title>Depth-based differentiation of microbial function through sediment-hosted aquifers and enrichment of novel symbionts in the deep terrestrial subsurface.</title>
        <authorList>
            <person name="Probst A.J."/>
            <person name="Ladd B."/>
            <person name="Jarett J.K."/>
            <person name="Geller-Mcgrath D.E."/>
            <person name="Sieber C.M."/>
            <person name="Emerson J.B."/>
            <person name="Anantharaman K."/>
            <person name="Thomas B.C."/>
            <person name="Malmstrom R."/>
            <person name="Stieglmeier M."/>
            <person name="Klingl A."/>
            <person name="Woyke T."/>
            <person name="Ryan C.M."/>
            <person name="Banfield J.F."/>
        </authorList>
    </citation>
    <scope>NUCLEOTIDE SEQUENCE [LARGE SCALE GENOMIC DNA]</scope>
    <source>
        <strain evidence="4">CG_4_10_14_0_8_um_filter_42_10</strain>
    </source>
</reference>
<evidence type="ECO:0000256" key="1">
    <source>
        <dbReference type="SAM" id="MobiDB-lite"/>
    </source>
</evidence>
<feature type="non-terminal residue" evidence="4">
    <location>
        <position position="175"/>
    </location>
</feature>
<comment type="caution">
    <text evidence="4">The sequence shown here is derived from an EMBL/GenBank/DDBJ whole genome shotgun (WGS) entry which is preliminary data.</text>
</comment>
<name>A0A2M7RJI5_9BACT</name>
<protein>
    <recommendedName>
        <fullName evidence="3">LTD domain-containing protein</fullName>
    </recommendedName>
</protein>
<dbReference type="AlphaFoldDB" id="A0A2M7RJI5"/>
<dbReference type="InterPro" id="IPR001322">
    <property type="entry name" value="Lamin_tail_dom"/>
</dbReference>
<organism evidence="4 5">
    <name type="scientific">Candidatus Kerfeldbacteria bacterium CG_4_10_14_0_8_um_filter_42_10</name>
    <dbReference type="NCBI Taxonomy" id="2014248"/>
    <lineage>
        <taxon>Bacteria</taxon>
        <taxon>Candidatus Kerfeldiibacteriota</taxon>
    </lineage>
</organism>
<evidence type="ECO:0000259" key="3">
    <source>
        <dbReference type="PROSITE" id="PS51841"/>
    </source>
</evidence>
<feature type="domain" description="LTD" evidence="3">
    <location>
        <begin position="23"/>
        <end position="168"/>
    </location>
</feature>
<sequence>MKKINGIFLLINITVGVLSPFFVYGTVNHVVINEAVYDPAGTDLGYEWIELYNPTASSVNLADWKIQAGGSSFQDVSTIPSENPIILNPGGFYLIGELEVSGANLNVERIAFQNGGSETDGIRILNGSGAVIDTLLYDEPNANNLPDDSGNPGTSFAADVAAGSSLGRDGAGGDT</sequence>